<dbReference type="PANTHER" id="PTHR23065">
    <property type="entry name" value="PROLINE-SERINE-THREONINE PHOSPHATASE INTERACTING PROTEIN 1"/>
    <property type="match status" value="1"/>
</dbReference>
<dbReference type="GO" id="GO:0005886">
    <property type="term" value="C:plasma membrane"/>
    <property type="evidence" value="ECO:0007669"/>
    <property type="project" value="TreeGrafter"/>
</dbReference>
<comment type="subcellular location">
    <subcellularLocation>
        <location evidence="1">Cytoplasm</location>
    </subcellularLocation>
</comment>
<organism evidence="4 5">
    <name type="scientific">Paramecium octaurelia</name>
    <dbReference type="NCBI Taxonomy" id="43137"/>
    <lineage>
        <taxon>Eukaryota</taxon>
        <taxon>Sar</taxon>
        <taxon>Alveolata</taxon>
        <taxon>Ciliophora</taxon>
        <taxon>Intramacronucleata</taxon>
        <taxon>Oligohymenophorea</taxon>
        <taxon>Peniculida</taxon>
        <taxon>Parameciidae</taxon>
        <taxon>Paramecium</taxon>
    </lineage>
</organism>
<keyword evidence="2" id="KW-0963">Cytoplasm</keyword>
<gene>
    <name evidence="4" type="ORF">POCTA_138.1.T0900064</name>
</gene>
<sequence>MNDREKLAYYPHLLGQSDKIMNQNVDSKRGLEEYLAIMLERAAVEENYAKALSKLEQQIEKSNLILMKEQLMNQLKNKITWIDNFVELIRTEVVSQVRETLNQQNQISIKIIDDIKQLEEFLKEKSGQVMAARMDYKLKMKDYEQSAILDMVYQYSIDVPEDQTIKQICKTQYVQIECSKLKKQYQLQTIAYNEFLDVFKAKMESYMFQMEEFEQTKLLVHKDTLLKVFLMELSMQKQQFQEIEKFNEQIKNTNVQDVIESFIMKYYRPDYHPNQIVFKDYSSFLMSEIESIKSQEYHKLKDLIKAYSETFYTIFSDVVEKNNQQSIEKQDLDSLLNGESIQGLFKCFLIHVNSIWNDGQFQNDQTITELLKSNTQNKLLWLIALEIQADKNNYRVPNANAYESILKWSQKLIDFCSEVSDATPLRRLIILSSLLHISVQNKKHYLMHSLKNTQVFSQSDFVEANIIEAIYDGLIEDVQEEPNQIERIKRQKINFFTQISKICFTLLIFNQNKTIRNYSDKYLKLLRVAANAIQDLTFQIESYKQL</sequence>
<evidence type="ECO:0000256" key="3">
    <source>
        <dbReference type="ARBA" id="ARBA00022553"/>
    </source>
</evidence>
<dbReference type="GO" id="GO:0005737">
    <property type="term" value="C:cytoplasm"/>
    <property type="evidence" value="ECO:0007669"/>
    <property type="project" value="TreeGrafter"/>
</dbReference>
<evidence type="ECO:0008006" key="6">
    <source>
        <dbReference type="Google" id="ProtNLM"/>
    </source>
</evidence>
<keyword evidence="5" id="KW-1185">Reference proteome</keyword>
<name>A0A8S1WFD1_PAROT</name>
<keyword evidence="3" id="KW-0597">Phosphoprotein</keyword>
<dbReference type="OrthoDB" id="290913at2759"/>
<comment type="caution">
    <text evidence="4">The sequence shown here is derived from an EMBL/GenBank/DDBJ whole genome shotgun (WGS) entry which is preliminary data.</text>
</comment>
<accession>A0A8S1WFD1</accession>
<proteinExistence type="predicted"/>
<evidence type="ECO:0000313" key="4">
    <source>
        <dbReference type="EMBL" id="CAD8187382.1"/>
    </source>
</evidence>
<dbReference type="PANTHER" id="PTHR23065:SF7">
    <property type="entry name" value="NOSTRIN, ISOFORM H"/>
    <property type="match status" value="1"/>
</dbReference>
<evidence type="ECO:0000256" key="2">
    <source>
        <dbReference type="ARBA" id="ARBA00022490"/>
    </source>
</evidence>
<evidence type="ECO:0000256" key="1">
    <source>
        <dbReference type="ARBA" id="ARBA00004496"/>
    </source>
</evidence>
<dbReference type="Proteomes" id="UP000683925">
    <property type="component" value="Unassembled WGS sequence"/>
</dbReference>
<dbReference type="GO" id="GO:0043226">
    <property type="term" value="C:organelle"/>
    <property type="evidence" value="ECO:0007669"/>
    <property type="project" value="UniProtKB-ARBA"/>
</dbReference>
<evidence type="ECO:0000313" key="5">
    <source>
        <dbReference type="Proteomes" id="UP000683925"/>
    </source>
</evidence>
<protein>
    <recommendedName>
        <fullName evidence="6">F-BAR domain-containing protein</fullName>
    </recommendedName>
</protein>
<dbReference type="OMA" id="TIKQICK"/>
<reference evidence="4" key="1">
    <citation type="submission" date="2021-01" db="EMBL/GenBank/DDBJ databases">
        <authorList>
            <consortium name="Genoscope - CEA"/>
            <person name="William W."/>
        </authorList>
    </citation>
    <scope>NUCLEOTIDE SEQUENCE</scope>
</reference>
<dbReference type="EMBL" id="CAJJDP010000089">
    <property type="protein sequence ID" value="CAD8187382.1"/>
    <property type="molecule type" value="Genomic_DNA"/>
</dbReference>
<dbReference type="AlphaFoldDB" id="A0A8S1WFD1"/>